<evidence type="ECO:0000256" key="1">
    <source>
        <dbReference type="SAM" id="SignalP"/>
    </source>
</evidence>
<comment type="caution">
    <text evidence="3">The sequence shown here is derived from an EMBL/GenBank/DDBJ whole genome shotgun (WGS) entry which is preliminary data.</text>
</comment>
<dbReference type="PANTHER" id="PTHR30383">
    <property type="entry name" value="THIOESTERASE 1/PROTEASE 1/LYSOPHOSPHOLIPASE L1"/>
    <property type="match status" value="1"/>
</dbReference>
<feature type="domain" description="SGNH hydrolase-type esterase" evidence="2">
    <location>
        <begin position="31"/>
        <end position="210"/>
    </location>
</feature>
<dbReference type="Gene3D" id="3.40.50.1110">
    <property type="entry name" value="SGNH hydrolase"/>
    <property type="match status" value="1"/>
</dbReference>
<dbReference type="InterPro" id="IPR051532">
    <property type="entry name" value="Ester_Hydrolysis_Enzymes"/>
</dbReference>
<dbReference type="Proteomes" id="UP000298030">
    <property type="component" value="Unassembled WGS sequence"/>
</dbReference>
<dbReference type="AlphaFoldDB" id="A0A4Y7U1K1"/>
<dbReference type="EMBL" id="QPFP01000001">
    <property type="protein sequence ID" value="TEB39928.1"/>
    <property type="molecule type" value="Genomic_DNA"/>
</dbReference>
<dbReference type="PANTHER" id="PTHR30383:SF5">
    <property type="entry name" value="SGNH HYDROLASE-TYPE ESTERASE DOMAIN-CONTAINING PROTEIN"/>
    <property type="match status" value="1"/>
</dbReference>
<keyword evidence="4" id="KW-1185">Reference proteome</keyword>
<feature type="signal peptide" evidence="1">
    <location>
        <begin position="1"/>
        <end position="20"/>
    </location>
</feature>
<reference evidence="3 4" key="1">
    <citation type="journal article" date="2019" name="Nat. Ecol. Evol.">
        <title>Megaphylogeny resolves global patterns of mushroom evolution.</title>
        <authorList>
            <person name="Varga T."/>
            <person name="Krizsan K."/>
            <person name="Foldi C."/>
            <person name="Dima B."/>
            <person name="Sanchez-Garcia M."/>
            <person name="Sanchez-Ramirez S."/>
            <person name="Szollosi G.J."/>
            <person name="Szarkandi J.G."/>
            <person name="Papp V."/>
            <person name="Albert L."/>
            <person name="Andreopoulos W."/>
            <person name="Angelini C."/>
            <person name="Antonin V."/>
            <person name="Barry K.W."/>
            <person name="Bougher N.L."/>
            <person name="Buchanan P."/>
            <person name="Buyck B."/>
            <person name="Bense V."/>
            <person name="Catcheside P."/>
            <person name="Chovatia M."/>
            <person name="Cooper J."/>
            <person name="Damon W."/>
            <person name="Desjardin D."/>
            <person name="Finy P."/>
            <person name="Geml J."/>
            <person name="Haridas S."/>
            <person name="Hughes K."/>
            <person name="Justo A."/>
            <person name="Karasinski D."/>
            <person name="Kautmanova I."/>
            <person name="Kiss B."/>
            <person name="Kocsube S."/>
            <person name="Kotiranta H."/>
            <person name="LaButti K.M."/>
            <person name="Lechner B.E."/>
            <person name="Liimatainen K."/>
            <person name="Lipzen A."/>
            <person name="Lukacs Z."/>
            <person name="Mihaltcheva S."/>
            <person name="Morgado L.N."/>
            <person name="Niskanen T."/>
            <person name="Noordeloos M.E."/>
            <person name="Ohm R.A."/>
            <person name="Ortiz-Santana B."/>
            <person name="Ovrebo C."/>
            <person name="Racz N."/>
            <person name="Riley R."/>
            <person name="Savchenko A."/>
            <person name="Shiryaev A."/>
            <person name="Soop K."/>
            <person name="Spirin V."/>
            <person name="Szebenyi C."/>
            <person name="Tomsovsky M."/>
            <person name="Tulloss R.E."/>
            <person name="Uehling J."/>
            <person name="Grigoriev I.V."/>
            <person name="Vagvolgyi C."/>
            <person name="Papp T."/>
            <person name="Martin F.M."/>
            <person name="Miettinen O."/>
            <person name="Hibbett D.S."/>
            <person name="Nagy L.G."/>
        </authorList>
    </citation>
    <scope>NUCLEOTIDE SEQUENCE [LARGE SCALE GENOMIC DNA]</scope>
    <source>
        <strain evidence="3 4">FP101781</strain>
    </source>
</reference>
<dbReference type="CDD" id="cd01833">
    <property type="entry name" value="XynB_like"/>
    <property type="match status" value="1"/>
</dbReference>
<dbReference type="OrthoDB" id="2119228at2759"/>
<dbReference type="InterPro" id="IPR036514">
    <property type="entry name" value="SGNH_hydro_sf"/>
</dbReference>
<proteinExistence type="predicted"/>
<feature type="chain" id="PRO_5021279532" evidence="1">
    <location>
        <begin position="21"/>
        <end position="236"/>
    </location>
</feature>
<name>A0A4Y7U1K1_COPMI</name>
<keyword evidence="1" id="KW-0732">Signal</keyword>
<evidence type="ECO:0000259" key="2">
    <source>
        <dbReference type="Pfam" id="PF13472"/>
    </source>
</evidence>
<sequence length="236" mass="25581">MRTVLTFMSIAAAFLPATLAFSGKICRIMPLGASITYGQGSSQRNGYRDDLYRLLERDGNVVNMVGNNPAVGSTFKDKDTEGWKGFTIDQVAGKMRASMPKNRPNIVTLLVGTNDMWKRVDLPNAPARLGKLIDGVLNFPPLTMVIVSSLPPNSDAKMQARINSYNAALPGVVQKRAKAGKWVLFADCGKTVKVSDLVDGTHPNDAGYERIGRCFYDAIVAGEKKGWVSRVQGSAP</sequence>
<protein>
    <submittedName>
        <fullName evidence="3">Lipolytic enzyme</fullName>
    </submittedName>
</protein>
<dbReference type="Pfam" id="PF13472">
    <property type="entry name" value="Lipase_GDSL_2"/>
    <property type="match status" value="1"/>
</dbReference>
<evidence type="ECO:0000313" key="3">
    <source>
        <dbReference type="EMBL" id="TEB39928.1"/>
    </source>
</evidence>
<dbReference type="InterPro" id="IPR013830">
    <property type="entry name" value="SGNH_hydro"/>
</dbReference>
<dbReference type="GO" id="GO:0004622">
    <property type="term" value="F:phosphatidylcholine lysophospholipase activity"/>
    <property type="evidence" value="ECO:0007669"/>
    <property type="project" value="TreeGrafter"/>
</dbReference>
<dbReference type="STRING" id="71717.A0A4Y7U1K1"/>
<evidence type="ECO:0000313" key="4">
    <source>
        <dbReference type="Proteomes" id="UP000298030"/>
    </source>
</evidence>
<organism evidence="3 4">
    <name type="scientific">Coprinellus micaceus</name>
    <name type="common">Glistening ink-cap mushroom</name>
    <name type="synonym">Coprinus micaceus</name>
    <dbReference type="NCBI Taxonomy" id="71717"/>
    <lineage>
        <taxon>Eukaryota</taxon>
        <taxon>Fungi</taxon>
        <taxon>Dikarya</taxon>
        <taxon>Basidiomycota</taxon>
        <taxon>Agaricomycotina</taxon>
        <taxon>Agaricomycetes</taxon>
        <taxon>Agaricomycetidae</taxon>
        <taxon>Agaricales</taxon>
        <taxon>Agaricineae</taxon>
        <taxon>Psathyrellaceae</taxon>
        <taxon>Coprinellus</taxon>
    </lineage>
</organism>
<gene>
    <name evidence="3" type="ORF">FA13DRAFT_1751114</name>
</gene>
<dbReference type="SUPFAM" id="SSF52266">
    <property type="entry name" value="SGNH hydrolase"/>
    <property type="match status" value="1"/>
</dbReference>
<accession>A0A4Y7U1K1</accession>